<reference evidence="5" key="1">
    <citation type="submission" date="2020-09" db="EMBL/GenBank/DDBJ databases">
        <title>Genome seq and assembly of Devosia sp.</title>
        <authorList>
            <person name="Chhetri G."/>
        </authorList>
    </citation>
    <scope>NUCLEOTIDE SEQUENCE</scope>
    <source>
        <strain evidence="5">PTR5</strain>
    </source>
</reference>
<dbReference type="InterPro" id="IPR011049">
    <property type="entry name" value="Serralysin-like_metalloprot_C"/>
</dbReference>
<evidence type="ECO:0000313" key="5">
    <source>
        <dbReference type="EMBL" id="MBD8065941.1"/>
    </source>
</evidence>
<proteinExistence type="predicted"/>
<dbReference type="SUPFAM" id="SSF48113">
    <property type="entry name" value="Heme-dependent peroxidases"/>
    <property type="match status" value="1"/>
</dbReference>
<evidence type="ECO:0000313" key="6">
    <source>
        <dbReference type="Proteomes" id="UP000654108"/>
    </source>
</evidence>
<dbReference type="GO" id="GO:0006979">
    <property type="term" value="P:response to oxidative stress"/>
    <property type="evidence" value="ECO:0007669"/>
    <property type="project" value="InterPro"/>
</dbReference>
<dbReference type="Proteomes" id="UP000654108">
    <property type="component" value="Unassembled WGS sequence"/>
</dbReference>
<evidence type="ECO:0000256" key="4">
    <source>
        <dbReference type="SAM" id="MobiDB-lite"/>
    </source>
</evidence>
<feature type="region of interest" description="Disordered" evidence="4">
    <location>
        <begin position="2324"/>
        <end position="2359"/>
    </location>
</feature>
<dbReference type="PROSITE" id="PS00330">
    <property type="entry name" value="HEMOLYSIN_CALCIUM"/>
    <property type="match status" value="2"/>
</dbReference>
<dbReference type="PRINTS" id="PR00313">
    <property type="entry name" value="CABNDNGRPT"/>
</dbReference>
<keyword evidence="3" id="KW-0325">Glycoprotein</keyword>
<protein>
    <submittedName>
        <fullName evidence="5">Heme peroxidase</fullName>
    </submittedName>
</protein>
<dbReference type="SUPFAM" id="SSF51120">
    <property type="entry name" value="beta-Roll"/>
    <property type="match status" value="5"/>
</dbReference>
<dbReference type="Gene3D" id="1.10.640.10">
    <property type="entry name" value="Haem peroxidase domain superfamily, animal type"/>
    <property type="match status" value="1"/>
</dbReference>
<name>A0A927ITQ3_9HYPH</name>
<dbReference type="GO" id="GO:0004601">
    <property type="term" value="F:peroxidase activity"/>
    <property type="evidence" value="ECO:0007669"/>
    <property type="project" value="UniProtKB-KW"/>
</dbReference>
<dbReference type="RefSeq" id="WP_191775169.1">
    <property type="nucleotide sequence ID" value="NZ_JACYFU010000002.1"/>
</dbReference>
<keyword evidence="5" id="KW-0575">Peroxidase</keyword>
<dbReference type="Pfam" id="PF00353">
    <property type="entry name" value="HemolysinCabind"/>
    <property type="match status" value="10"/>
</dbReference>
<dbReference type="InterPro" id="IPR018511">
    <property type="entry name" value="Hemolysin-typ_Ca-bd_CS"/>
</dbReference>
<dbReference type="CDD" id="cd09821">
    <property type="entry name" value="An_peroxidase_bacterial_2"/>
    <property type="match status" value="1"/>
</dbReference>
<sequence length="2644" mass="274566">MVTLIKGDLEHILKQIKLAEEHTRLINQGMDPAEALSQLISSPLMPTGLRTVDGAFNNFMPGYTYSGASDVPMTRLLDMSWAPAEANPRTGAPTSYESYSGSVYDSQPRIISNLVADQTLSNPAAIAAALASVGITGAESLAIVRDIMALQVAAQTAQAAVTGAAAAAEAALEAAQLVVDGAEVDLQAAIAAADTAATAQAQATQAFIDAQAALDTANANLAAHAPLVGAAQVAADSALAALQAAQNTAQQTQAAYVLAFATLASAQQVEAQALSAFQADNSPQNAAAYFAAVDAREAAAADYAVKFEQDEDADEAVVLAQASHSAAVASLQSALQTQSALESAVDTAAAGLAQAQAALADADVGLSVASAALDAAQTALDDAVAARDGISTGEAATSEAQAVADAAAQAVIDELTTHGVSMDGDNVFIKNIAADLGDTASFNGFMTIFGQFFDHGLDLTAKGGSGTVYVPLMPDDPLYVQGSPTNFMVLTRATNDPGPDGILGNIDDIREHRNETTPWTDLNQVYTSNASHQVFLREYIMVDGKPIATGHMLEGAAGGPPTWADIKNQAREKLGIELSDLNVHAVPAVLTDLYGEFVRGANGLPQLVTPDGAVEGILGSAIDAMQALPAGRAFLNDIAHTAAPGQYVIDRNMQTGAVTCGVQTADADTETGNAQAAANAFGGVSTYDNELLDRHFIVGDGRGNENIALTAVHTIFHGEHNRQVEEIKHGLLEGGDIAFLNEWLLVDVTEVPADVSTLVWDGERLFQAARFSTEMVYQHLIFEEFVRAIAPQIDTFVFSNSVEIEGAIFEEFAQVVYRFGHSMLNENVDILSLTGGAPDAHAEKLMDAFLNPVMFDQQGVTAQQAAGAVLRGMTRQAGNEIDEFVTDALRNNLVGLPLDLATINLTRARETGVPSLNEARRQIFDQTHDSYLKPYSSWTDFAQNIKNPLSIVNFIAAYGTHATILAADTVEEKREAAWNLVFGAEGETTAQRDERLAFLNATGTWADDPTLGGLNAVDFWIGGLAEALMPFGGMLGSTFTFVFELQIEKLQNGDRMYYLSRTQGMNLLTELEGDSFADVIRRNTDTGDTGLHINGAAFQTADYIIEMNQARQYNPGLGSDDPSRPGDVLSALTGQDSLVVRIDSDNDGDIDHIRYLGGEHVVIGGTNEDDTIIAGAGDDTVWGEGGNDRIEGGFGVDHIHGGAGDDIITDSGTDIGDADVLKGEAGDDVINGGMGLDLVFGGAGKDVLSGGSEAKSLFGGTGDDFIRAASGGGGTIFGNEGDDWMEGQGNMTTLTGDNSELFFNSRIIGHDIMLSGENDTDFDAESGDDVMVQGIGINRNNGMAGFDWVTFKDNAYGADADMNVSIFVNQQNNILRDRYDLVEGLSGWNQNDKLTGREFVIGAYDANGNATQVDADAPIESFSNVLLEKNLDLIKGLRELVDHLERFDVWNPNNLLGVQGEDGGAVTFEVIDPSKEKLVGVMDTSDGSDILLGGGGSDTLRGMAGNDIIDGDKWLDVYIAIRDSAGSVFATARSLTSQVLDAVSGATLFGGKTLEALMFSRDIKPSQLEAMREIRDGGQEGDVDTAVYWDVFENYQITRNADGSVTVAHITTGEAPLDTLSGRALGNEGVDRLFNVELLQFRDQTVDLRNSAPAVALDGFDTVTKVFADNFNAASNANDNGPSVFSTAWAEAGDGADSVTAGNVQIDQNNSNELRFNPGASDGATLTRSLDLTGMTSAAVTFTVSDQNISQNSDVFLGFIQLGNDDERLHFEYAADGANFVTLATFTGDNGGNQSINLPRGSGFGSNVAIRFRLEGTPDRDGLFELNTERFSVDNLVISANGTTALTPPNINLASTFEEGKAAISVASEPVISDNGAVLASARVVLTNAAAGDALAVGTLPAGVTGSVTSTADTITVTLTGEASLEAYQAAVQAVTFRNTSDNPSTTPRVIQVTVSDGDLDSAPATHTVTITPVEDPTSASADSIVTNIARGAAITVPEWALLNNDVDLDSAISVTATDNVNGLSGFMRADGQVSFTDPVTGFGGGAGGSFRYTATGSNSDSATATLAYDTNGTLSGNGSSNILIGNNLGNVINGGGGNDVILGNDGDDVIEQTSTQGRDVVDGGAGTDTYRLSGVNGAELFRIYAVTNGQNAGLGTALATTFRGSTEIVITRTVNGVETVIAELDDIEEIEVNTLAVSADNGNGAPDGGTNSGDTIEVIGNFDTTSLNYSTITIDGTDGNDTIDISALTSAHRIVFRSNGGSDTIIGTLRPQDVVELPSGSDPAAFVRTFDGTTGLSTLSDGTHHVSYAGDFDLTTEVVLHPEDDDLCDDDDHDDDDGQHGNDGAAAPVGAGAGSMSQPIAGTASGDVLIGTSGNDLIFGLAGVDYVIAGAGADVARLDAGDDFADAGAGRDIVWGGEGDDDVLGGEDEDMLYGEAGDDWLSGDAGHDLIDGGDGNDDLFGGEGNDHFIGRINDGNDLIDGGAGADTLDFGSLSQAVHVNLGTGIGGRGHVTGAQSGTDTLYGIENVTTGSGNDTIVASNAVNVMDGGAGEDVFVFGSAAAANGDTIVNFEAGDKLDVSGMLGGADSFTLVTGAPAAGEIAVTHEAREDGDYTVVTGNTDGGDPDFKISITGTHTLTSSDFNL</sequence>
<comment type="caution">
    <text evidence="5">The sequence shown here is derived from an EMBL/GenBank/DDBJ whole genome shotgun (WGS) entry which is preliminary data.</text>
</comment>
<keyword evidence="2" id="KW-0964">Secreted</keyword>
<dbReference type="Gene3D" id="2.150.10.10">
    <property type="entry name" value="Serralysin-like metalloprotease, C-terminal"/>
    <property type="match status" value="4"/>
</dbReference>
<evidence type="ECO:0000256" key="3">
    <source>
        <dbReference type="ARBA" id="ARBA00023180"/>
    </source>
</evidence>
<gene>
    <name evidence="5" type="ORF">IC608_10695</name>
</gene>
<accession>A0A927ITQ3</accession>
<keyword evidence="5" id="KW-0560">Oxidoreductase</keyword>
<dbReference type="Pfam" id="PF03098">
    <property type="entry name" value="An_peroxidase"/>
    <property type="match status" value="3"/>
</dbReference>
<comment type="subcellular location">
    <subcellularLocation>
        <location evidence="1">Secreted</location>
    </subcellularLocation>
</comment>
<dbReference type="InterPro" id="IPR001343">
    <property type="entry name" value="Hemolysn_Ca-bd"/>
</dbReference>
<dbReference type="PANTHER" id="PTHR11475:SF4">
    <property type="entry name" value="CHORION PEROXIDASE"/>
    <property type="match status" value="1"/>
</dbReference>
<organism evidence="5 6">
    <name type="scientific">Devosia oryzisoli</name>
    <dbReference type="NCBI Taxonomy" id="2774138"/>
    <lineage>
        <taxon>Bacteria</taxon>
        <taxon>Pseudomonadati</taxon>
        <taxon>Pseudomonadota</taxon>
        <taxon>Alphaproteobacteria</taxon>
        <taxon>Hyphomicrobiales</taxon>
        <taxon>Devosiaceae</taxon>
        <taxon>Devosia</taxon>
    </lineage>
</organism>
<keyword evidence="6" id="KW-1185">Reference proteome</keyword>
<feature type="compositionally biased region" description="Acidic residues" evidence="4">
    <location>
        <begin position="2324"/>
        <end position="2338"/>
    </location>
</feature>
<dbReference type="EMBL" id="JACYFU010000002">
    <property type="protein sequence ID" value="MBD8065941.1"/>
    <property type="molecule type" value="Genomic_DNA"/>
</dbReference>
<evidence type="ECO:0000256" key="2">
    <source>
        <dbReference type="ARBA" id="ARBA00022525"/>
    </source>
</evidence>
<dbReference type="InterPro" id="IPR019791">
    <property type="entry name" value="Haem_peroxidase_animal"/>
</dbReference>
<dbReference type="InterPro" id="IPR037120">
    <property type="entry name" value="Haem_peroxidase_sf_animal"/>
</dbReference>
<dbReference type="GO" id="GO:0005509">
    <property type="term" value="F:calcium ion binding"/>
    <property type="evidence" value="ECO:0007669"/>
    <property type="project" value="InterPro"/>
</dbReference>
<dbReference type="PROSITE" id="PS50292">
    <property type="entry name" value="PEROXIDASE_3"/>
    <property type="match status" value="1"/>
</dbReference>
<dbReference type="GO" id="GO:0005576">
    <property type="term" value="C:extracellular region"/>
    <property type="evidence" value="ECO:0007669"/>
    <property type="project" value="UniProtKB-SubCell"/>
</dbReference>
<dbReference type="GO" id="GO:0020037">
    <property type="term" value="F:heme binding"/>
    <property type="evidence" value="ECO:0007669"/>
    <property type="project" value="InterPro"/>
</dbReference>
<dbReference type="InterPro" id="IPR010255">
    <property type="entry name" value="Haem_peroxidase_sf"/>
</dbReference>
<dbReference type="PANTHER" id="PTHR11475">
    <property type="entry name" value="OXIDASE/PEROXIDASE"/>
    <property type="match status" value="1"/>
</dbReference>
<evidence type="ECO:0000256" key="1">
    <source>
        <dbReference type="ARBA" id="ARBA00004613"/>
    </source>
</evidence>